<feature type="transmembrane region" description="Helical" evidence="5">
    <location>
        <begin position="360"/>
        <end position="380"/>
    </location>
</feature>
<name>A0A139RPH3_STROR</name>
<accession>A0A139RPH3</accession>
<gene>
    <name evidence="6" type="ORF">SORDD17_00145</name>
</gene>
<feature type="transmembrane region" description="Helical" evidence="5">
    <location>
        <begin position="239"/>
        <end position="265"/>
    </location>
</feature>
<dbReference type="PANTHER" id="PTHR43424">
    <property type="entry name" value="LOCUS PUTATIVE PROTEIN 1-RELATED"/>
    <property type="match status" value="1"/>
</dbReference>
<feature type="transmembrane region" description="Helical" evidence="5">
    <location>
        <begin position="42"/>
        <end position="65"/>
    </location>
</feature>
<sequence length="484" mass="53928">MTKKMGVNAALNLFKTALSIIFPLITYPYISRILGVENLGKINYTASIVGYFSLVAALGISTYAIREGGRIRSDSKKLSHLGNQIFTINILSTIVSYLLLVLVVCLFIPNREYQILIFIQSLTIVFTTLGVDWINVLFEDFLYITIRSIIIQILSLILMFVLVKTASDLYLYTFISVIGSGISCILNLIYCRKYLKLSLVGRLDLVKHFKPIIVLFSGGLVISIYANSDMLILEWFKGAYYVGLYAVAARVYTILKNLLASIYSVTIPRLSHLFGEQKIDEFKKSYTQILSVVTLILIPMSAGLIVLSREIILFLGGIKFIDATLTLQLLAISLIGAIFGGILTYGLNIPIGRETVNLTGALYGIVVNIGISLLLIPVFYQNGAAVATIASEFFIVLYNFLVVRESGKYINFVLWRQNLVQALLGFFSIIVIGFGFKLFVTNSLLLIFSITLVSLIIYLLELKLLKNPLLDHILDIAKHKFRGG</sequence>
<evidence type="ECO:0000256" key="2">
    <source>
        <dbReference type="ARBA" id="ARBA00022692"/>
    </source>
</evidence>
<feature type="transmembrane region" description="Helical" evidence="5">
    <location>
        <begin position="86"/>
        <end position="109"/>
    </location>
</feature>
<feature type="transmembrane region" description="Helical" evidence="5">
    <location>
        <begin position="169"/>
        <end position="191"/>
    </location>
</feature>
<feature type="transmembrane region" description="Helical" evidence="5">
    <location>
        <begin position="141"/>
        <end position="163"/>
    </location>
</feature>
<evidence type="ECO:0000256" key="4">
    <source>
        <dbReference type="ARBA" id="ARBA00023136"/>
    </source>
</evidence>
<feature type="transmembrane region" description="Helical" evidence="5">
    <location>
        <begin position="415"/>
        <end position="436"/>
    </location>
</feature>
<dbReference type="InterPro" id="IPR002797">
    <property type="entry name" value="Polysacc_synth"/>
</dbReference>
<feature type="transmembrane region" description="Helical" evidence="5">
    <location>
        <begin position="12"/>
        <end position="30"/>
    </location>
</feature>
<dbReference type="GO" id="GO:0016020">
    <property type="term" value="C:membrane"/>
    <property type="evidence" value="ECO:0007669"/>
    <property type="project" value="UniProtKB-SubCell"/>
</dbReference>
<dbReference type="CDD" id="cd13128">
    <property type="entry name" value="MATE_Wzx_like"/>
    <property type="match status" value="1"/>
</dbReference>
<dbReference type="InterPro" id="IPR052556">
    <property type="entry name" value="PolySynth_Transporter"/>
</dbReference>
<evidence type="ECO:0000256" key="3">
    <source>
        <dbReference type="ARBA" id="ARBA00022989"/>
    </source>
</evidence>
<feature type="transmembrane region" description="Helical" evidence="5">
    <location>
        <begin position="327"/>
        <end position="348"/>
    </location>
</feature>
<comment type="subcellular location">
    <subcellularLocation>
        <location evidence="1">Membrane</location>
        <topology evidence="1">Multi-pass membrane protein</topology>
    </subcellularLocation>
</comment>
<organism evidence="6 7">
    <name type="scientific">Streptococcus oralis</name>
    <dbReference type="NCBI Taxonomy" id="1303"/>
    <lineage>
        <taxon>Bacteria</taxon>
        <taxon>Bacillati</taxon>
        <taxon>Bacillota</taxon>
        <taxon>Bacilli</taxon>
        <taxon>Lactobacillales</taxon>
        <taxon>Streptococcaceae</taxon>
        <taxon>Streptococcus</taxon>
    </lineage>
</organism>
<dbReference type="AlphaFoldDB" id="A0A139RPH3"/>
<dbReference type="RefSeq" id="WP_061865247.1">
    <property type="nucleotide sequence ID" value="NZ_KQ970793.1"/>
</dbReference>
<feature type="transmembrane region" description="Helical" evidence="5">
    <location>
        <begin position="212"/>
        <end position="233"/>
    </location>
</feature>
<evidence type="ECO:0000313" key="7">
    <source>
        <dbReference type="Proteomes" id="UP000072989"/>
    </source>
</evidence>
<feature type="transmembrane region" description="Helical" evidence="5">
    <location>
        <begin position="286"/>
        <end position="307"/>
    </location>
</feature>
<evidence type="ECO:0000256" key="5">
    <source>
        <dbReference type="SAM" id="Phobius"/>
    </source>
</evidence>
<dbReference type="Pfam" id="PF01943">
    <property type="entry name" value="Polysacc_synt"/>
    <property type="match status" value="1"/>
</dbReference>
<evidence type="ECO:0000313" key="6">
    <source>
        <dbReference type="EMBL" id="KXU16644.1"/>
    </source>
</evidence>
<feature type="transmembrane region" description="Helical" evidence="5">
    <location>
        <begin position="386"/>
        <end position="403"/>
    </location>
</feature>
<proteinExistence type="predicted"/>
<keyword evidence="2 5" id="KW-0812">Transmembrane</keyword>
<feature type="transmembrane region" description="Helical" evidence="5">
    <location>
        <begin position="115"/>
        <end position="134"/>
    </location>
</feature>
<dbReference type="Proteomes" id="UP000072989">
    <property type="component" value="Unassembled WGS sequence"/>
</dbReference>
<keyword evidence="4 5" id="KW-0472">Membrane</keyword>
<protein>
    <submittedName>
        <fullName evidence="6">Membrane protein</fullName>
    </submittedName>
</protein>
<keyword evidence="3 5" id="KW-1133">Transmembrane helix</keyword>
<dbReference type="PANTHER" id="PTHR43424:SF1">
    <property type="entry name" value="LOCUS PUTATIVE PROTEIN 1-RELATED"/>
    <property type="match status" value="1"/>
</dbReference>
<reference evidence="6 7" key="1">
    <citation type="submission" date="2016-01" db="EMBL/GenBank/DDBJ databases">
        <title>Highly variable Streptococcus oralis are common among viridans streptococci isolated from primates.</title>
        <authorList>
            <person name="Denapaite D."/>
            <person name="Rieger M."/>
            <person name="Koendgen S."/>
            <person name="Brueckner R."/>
            <person name="Ochigava I."/>
            <person name="Kappeler P."/>
            <person name="Maetz-Rensing K."/>
            <person name="Leendertz F."/>
            <person name="Hakenbeck R."/>
        </authorList>
    </citation>
    <scope>NUCLEOTIDE SEQUENCE [LARGE SCALE GENOMIC DNA]</scope>
    <source>
        <strain evidence="6 7">DD17</strain>
    </source>
</reference>
<feature type="transmembrane region" description="Helical" evidence="5">
    <location>
        <begin position="442"/>
        <end position="460"/>
    </location>
</feature>
<dbReference type="EMBL" id="LQZE01000030">
    <property type="protein sequence ID" value="KXU16644.1"/>
    <property type="molecule type" value="Genomic_DNA"/>
</dbReference>
<dbReference type="PATRIC" id="fig|1303.87.peg.182"/>
<comment type="caution">
    <text evidence="6">The sequence shown here is derived from an EMBL/GenBank/DDBJ whole genome shotgun (WGS) entry which is preliminary data.</text>
</comment>
<evidence type="ECO:0000256" key="1">
    <source>
        <dbReference type="ARBA" id="ARBA00004141"/>
    </source>
</evidence>